<reference evidence="11 12" key="1">
    <citation type="submission" date="2019-06" db="EMBL/GenBank/DDBJ databases">
        <title>Genome sequence of Litorilinea aerophila BAA-2444.</title>
        <authorList>
            <person name="Maclea K.S."/>
            <person name="Maurais E.G."/>
            <person name="Iannazzi L.C."/>
        </authorList>
    </citation>
    <scope>NUCLEOTIDE SEQUENCE [LARGE SCALE GENOMIC DNA]</scope>
    <source>
        <strain evidence="11 12">ATCC BAA-2444</strain>
    </source>
</reference>
<dbReference type="InterPro" id="IPR027417">
    <property type="entry name" value="P-loop_NTPase"/>
</dbReference>
<dbReference type="GO" id="GO:0005524">
    <property type="term" value="F:ATP binding"/>
    <property type="evidence" value="ECO:0007669"/>
    <property type="project" value="UniProtKB-KW"/>
</dbReference>
<evidence type="ECO:0000259" key="10">
    <source>
        <dbReference type="PROSITE" id="PS50893"/>
    </source>
</evidence>
<keyword evidence="6" id="KW-0547">Nucleotide-binding</keyword>
<keyword evidence="12" id="KW-1185">Reference proteome</keyword>
<evidence type="ECO:0000256" key="3">
    <source>
        <dbReference type="ARBA" id="ARBA00022448"/>
    </source>
</evidence>
<dbReference type="InterPro" id="IPR017871">
    <property type="entry name" value="ABC_transporter-like_CS"/>
</dbReference>
<name>A0A540VIF8_9CHLR</name>
<protein>
    <submittedName>
        <fullName evidence="11">ABC transporter ATP-binding protein</fullName>
    </submittedName>
</protein>
<evidence type="ECO:0000256" key="4">
    <source>
        <dbReference type="ARBA" id="ARBA00022475"/>
    </source>
</evidence>
<dbReference type="CDD" id="cd03257">
    <property type="entry name" value="ABC_NikE_OppD_transporters"/>
    <property type="match status" value="1"/>
</dbReference>
<comment type="subcellular location">
    <subcellularLocation>
        <location evidence="1">Cell membrane</location>
        <topology evidence="1">Peripheral membrane protein</topology>
    </subcellularLocation>
</comment>
<dbReference type="PANTHER" id="PTHR43297">
    <property type="entry name" value="OLIGOPEPTIDE TRANSPORT ATP-BINDING PROTEIN APPD"/>
    <property type="match status" value="1"/>
</dbReference>
<dbReference type="OrthoDB" id="9802264at2"/>
<dbReference type="SMART" id="SM00382">
    <property type="entry name" value="AAA"/>
    <property type="match status" value="1"/>
</dbReference>
<comment type="caution">
    <text evidence="11">The sequence shown here is derived from an EMBL/GenBank/DDBJ whole genome shotgun (WGS) entry which is preliminary data.</text>
</comment>
<dbReference type="EMBL" id="VIGC01000007">
    <property type="protein sequence ID" value="TQE96555.1"/>
    <property type="molecule type" value="Genomic_DNA"/>
</dbReference>
<keyword evidence="8" id="KW-1278">Translocase</keyword>
<sequence length="359" mass="39859">MSTGNMPTTSDIILRVSQLHVHFQTESGTIRALDGVDFTVERGKVLGIVGESGCGKSVTAQCILNMVPRPGRIVSGEITYYRRSEGLDGQVEEVKITDLHPRSRQMRDIRGNEIAMIFQEPMTSLDPLYTVGNHLLEAITLHQKVSKKEARERGIEALARVQLPEPHRIFDSYPHQLSGGMRQRVMIAIALSCNPALLIADEPTTALDVTTQAQILELMAELQEETGMSIIFITHDLGVVAEMCDDVAVMYLGKVVEKTDVDSAFYDPKHPYTQALLRSIPRIEEQSHTRLAVIRGSVPDPSVVPAGCPFHPRCPEFMPGICNRIEPPPIRLDRQEVRCLLYGGYDPATLEPTPATEER</sequence>
<dbReference type="InterPro" id="IPR003439">
    <property type="entry name" value="ABC_transporter-like_ATP-bd"/>
</dbReference>
<evidence type="ECO:0000256" key="1">
    <source>
        <dbReference type="ARBA" id="ARBA00004202"/>
    </source>
</evidence>
<comment type="similarity">
    <text evidence="2">Belongs to the ABC transporter superfamily.</text>
</comment>
<evidence type="ECO:0000256" key="6">
    <source>
        <dbReference type="ARBA" id="ARBA00022741"/>
    </source>
</evidence>
<evidence type="ECO:0000256" key="9">
    <source>
        <dbReference type="ARBA" id="ARBA00023136"/>
    </source>
</evidence>
<accession>A0A540VIF8</accession>
<evidence type="ECO:0000313" key="11">
    <source>
        <dbReference type="EMBL" id="TQE96555.1"/>
    </source>
</evidence>
<proteinExistence type="inferred from homology"/>
<gene>
    <name evidence="11" type="ORF">FKZ61_06585</name>
</gene>
<dbReference type="InterPro" id="IPR003593">
    <property type="entry name" value="AAA+_ATPase"/>
</dbReference>
<dbReference type="Gene3D" id="3.40.50.300">
    <property type="entry name" value="P-loop containing nucleotide triphosphate hydrolases"/>
    <property type="match status" value="1"/>
</dbReference>
<dbReference type="GO" id="GO:0016887">
    <property type="term" value="F:ATP hydrolysis activity"/>
    <property type="evidence" value="ECO:0007669"/>
    <property type="project" value="InterPro"/>
</dbReference>
<dbReference type="GO" id="GO:0015833">
    <property type="term" value="P:peptide transport"/>
    <property type="evidence" value="ECO:0007669"/>
    <property type="project" value="InterPro"/>
</dbReference>
<dbReference type="Proteomes" id="UP000317371">
    <property type="component" value="Unassembled WGS sequence"/>
</dbReference>
<keyword evidence="3" id="KW-0813">Transport</keyword>
<evidence type="ECO:0000256" key="2">
    <source>
        <dbReference type="ARBA" id="ARBA00005417"/>
    </source>
</evidence>
<dbReference type="PANTHER" id="PTHR43297:SF14">
    <property type="entry name" value="ATPASE AAA-TYPE CORE DOMAIN-CONTAINING PROTEIN"/>
    <property type="match status" value="1"/>
</dbReference>
<evidence type="ECO:0000256" key="5">
    <source>
        <dbReference type="ARBA" id="ARBA00022519"/>
    </source>
</evidence>
<dbReference type="InParanoid" id="A0A540VIF8"/>
<evidence type="ECO:0000313" key="12">
    <source>
        <dbReference type="Proteomes" id="UP000317371"/>
    </source>
</evidence>
<dbReference type="PROSITE" id="PS50893">
    <property type="entry name" value="ABC_TRANSPORTER_2"/>
    <property type="match status" value="1"/>
</dbReference>
<feature type="domain" description="ABC transporter" evidence="10">
    <location>
        <begin position="14"/>
        <end position="277"/>
    </location>
</feature>
<evidence type="ECO:0000256" key="7">
    <source>
        <dbReference type="ARBA" id="ARBA00022840"/>
    </source>
</evidence>
<evidence type="ECO:0000256" key="8">
    <source>
        <dbReference type="ARBA" id="ARBA00022967"/>
    </source>
</evidence>
<dbReference type="AlphaFoldDB" id="A0A540VIF8"/>
<keyword evidence="7 11" id="KW-0067">ATP-binding</keyword>
<dbReference type="NCBIfam" id="TIGR01727">
    <property type="entry name" value="oligo_HPY"/>
    <property type="match status" value="1"/>
</dbReference>
<dbReference type="GO" id="GO:0005886">
    <property type="term" value="C:plasma membrane"/>
    <property type="evidence" value="ECO:0007669"/>
    <property type="project" value="UniProtKB-SubCell"/>
</dbReference>
<dbReference type="SUPFAM" id="SSF52540">
    <property type="entry name" value="P-loop containing nucleoside triphosphate hydrolases"/>
    <property type="match status" value="1"/>
</dbReference>
<dbReference type="InterPro" id="IPR013563">
    <property type="entry name" value="Oligopep_ABC_C"/>
</dbReference>
<dbReference type="Pfam" id="PF00005">
    <property type="entry name" value="ABC_tran"/>
    <property type="match status" value="1"/>
</dbReference>
<organism evidence="11 12">
    <name type="scientific">Litorilinea aerophila</name>
    <dbReference type="NCBI Taxonomy" id="1204385"/>
    <lineage>
        <taxon>Bacteria</taxon>
        <taxon>Bacillati</taxon>
        <taxon>Chloroflexota</taxon>
        <taxon>Caldilineae</taxon>
        <taxon>Caldilineales</taxon>
        <taxon>Caldilineaceae</taxon>
        <taxon>Litorilinea</taxon>
    </lineage>
</organism>
<keyword evidence="9" id="KW-0472">Membrane</keyword>
<dbReference type="PROSITE" id="PS00211">
    <property type="entry name" value="ABC_TRANSPORTER_1"/>
    <property type="match status" value="1"/>
</dbReference>
<keyword evidence="4" id="KW-1003">Cell membrane</keyword>
<dbReference type="Pfam" id="PF08352">
    <property type="entry name" value="oligo_HPY"/>
    <property type="match status" value="1"/>
</dbReference>
<keyword evidence="5" id="KW-0997">Cell inner membrane</keyword>
<dbReference type="InterPro" id="IPR050388">
    <property type="entry name" value="ABC_Ni/Peptide_Import"/>
</dbReference>
<dbReference type="FunFam" id="3.40.50.300:FF:000016">
    <property type="entry name" value="Oligopeptide ABC transporter ATP-binding component"/>
    <property type="match status" value="1"/>
</dbReference>